<dbReference type="Proteomes" id="UP000272490">
    <property type="component" value="Unassembled WGS sequence"/>
</dbReference>
<dbReference type="Pfam" id="PF00122">
    <property type="entry name" value="E1-E2_ATPase"/>
    <property type="match status" value="1"/>
</dbReference>
<evidence type="ECO:0000259" key="12">
    <source>
        <dbReference type="Pfam" id="PF00122"/>
    </source>
</evidence>
<dbReference type="RefSeq" id="WP_128674339.1">
    <property type="nucleotide sequence ID" value="NZ_CP124777.1"/>
</dbReference>
<comment type="caution">
    <text evidence="13">The sequence shown here is derived from an EMBL/GenBank/DDBJ whole genome shotgun (WGS) entry which is preliminary data.</text>
</comment>
<dbReference type="InterPro" id="IPR036412">
    <property type="entry name" value="HAD-like_sf"/>
</dbReference>
<dbReference type="AlphaFoldDB" id="A0A3P3QV19"/>
<evidence type="ECO:0000256" key="2">
    <source>
        <dbReference type="ARBA" id="ARBA00006024"/>
    </source>
</evidence>
<evidence type="ECO:0000313" key="13">
    <source>
        <dbReference type="EMBL" id="RRJ25021.1"/>
    </source>
</evidence>
<dbReference type="GO" id="GO:0008551">
    <property type="term" value="F:P-type cadmium transporter activity"/>
    <property type="evidence" value="ECO:0007669"/>
    <property type="project" value="UniProtKB-EC"/>
</dbReference>
<keyword evidence="6" id="KW-1278">Translocase</keyword>
<feature type="transmembrane region" description="Helical" evidence="11">
    <location>
        <begin position="236"/>
        <end position="259"/>
    </location>
</feature>
<sequence>MNNKQKKMLSKIIMGACLYIIAVIVSKISFSMSNIISFGLFIAAYIIVGKDVLLKAFSNIKRGKVFDENFLMTIATVGAVIIGEYPEAVGVMLFYMVGEFLQSLAVDKSRKSISDMMNIRPDYANLVKEDGSVETVDPYDVEVGNIILVKAGEIIPLDGIVVSGKAMLDTSALTGESVPRSVNEGANVYSGSINKDGLLKLEVTKEFSDSTASKILDLVENAAAKKSKTENFISKFAGIYTPIVVFAAIALAVIPPFIFPGTGFSTWIYRALTFLVVSCPCAFVIAIPLSFFSGIGASSKIGVLIKGSNYLELLAGVRTFMFDKTGTLTKGVFEVVSLHPNNISEEKLLETASLAEEYSSHPIAISIKKAYEELKVESGENTNISDRLSDLKEIAGHGISIKVDDKEVLVGNDKLMTSNSIEFEKNEEFGSIVYVAKEGKFLGSIVINDRIKEDASESLMALKSVGVEKSVMLTGDIKEVADVVAGELGVDFVYSELLPQDKVEKVEEELDDNKVLAFVGDGLNDAPVLARADIGIAMGGIGSDAAIEAADVVIMDDKLSNIVRGIKLAKRTMSIAKQNIIFALGVKLIFLLLAAIGFGTMWEAVFADVGVTVLCIINAMRNLQTKNI</sequence>
<accession>A0A3P3QV19</accession>
<dbReference type="EMBL" id="RRCO01000004">
    <property type="protein sequence ID" value="RRJ25021.1"/>
    <property type="molecule type" value="Genomic_DNA"/>
</dbReference>
<dbReference type="GO" id="GO:0016887">
    <property type="term" value="F:ATP hydrolysis activity"/>
    <property type="evidence" value="ECO:0007669"/>
    <property type="project" value="InterPro"/>
</dbReference>
<dbReference type="InterPro" id="IPR027256">
    <property type="entry name" value="P-typ_ATPase_IB"/>
</dbReference>
<dbReference type="PANTHER" id="PTHR48085">
    <property type="entry name" value="CADMIUM/ZINC-TRANSPORTING ATPASE HMA2-RELATED"/>
    <property type="match status" value="1"/>
</dbReference>
<evidence type="ECO:0000256" key="9">
    <source>
        <dbReference type="ARBA" id="ARBA00039103"/>
    </source>
</evidence>
<dbReference type="Gene3D" id="2.70.150.10">
    <property type="entry name" value="Calcium-transporting ATPase, cytoplasmic transduction domain A"/>
    <property type="match status" value="1"/>
</dbReference>
<organism evidence="13 14">
    <name type="scientific">Lachnoanaerobaculum gingivalis</name>
    <dbReference type="NCBI Taxonomy" id="2490855"/>
    <lineage>
        <taxon>Bacteria</taxon>
        <taxon>Bacillati</taxon>
        <taxon>Bacillota</taxon>
        <taxon>Clostridia</taxon>
        <taxon>Lachnospirales</taxon>
        <taxon>Lachnospiraceae</taxon>
        <taxon>Lachnoanaerobaculum</taxon>
    </lineage>
</organism>
<comment type="catalytic activity">
    <reaction evidence="10">
        <text>Cd(2+)(in) + ATP + H2O = Cd(2+)(out) + ADP + phosphate + H(+)</text>
        <dbReference type="Rhea" id="RHEA:12132"/>
        <dbReference type="ChEBI" id="CHEBI:15377"/>
        <dbReference type="ChEBI" id="CHEBI:15378"/>
        <dbReference type="ChEBI" id="CHEBI:30616"/>
        <dbReference type="ChEBI" id="CHEBI:43474"/>
        <dbReference type="ChEBI" id="CHEBI:48775"/>
        <dbReference type="ChEBI" id="CHEBI:456216"/>
        <dbReference type="EC" id="7.2.2.21"/>
    </reaction>
</comment>
<keyword evidence="11" id="KW-1003">Cell membrane</keyword>
<evidence type="ECO:0000256" key="5">
    <source>
        <dbReference type="ARBA" id="ARBA00022723"/>
    </source>
</evidence>
<dbReference type="SUPFAM" id="SSF81653">
    <property type="entry name" value="Calcium ATPase, transduction domain A"/>
    <property type="match status" value="1"/>
</dbReference>
<dbReference type="InterPro" id="IPR001757">
    <property type="entry name" value="P_typ_ATPase"/>
</dbReference>
<gene>
    <name evidence="13" type="ORF">EHV10_08865</name>
</gene>
<dbReference type="InterPro" id="IPR023298">
    <property type="entry name" value="ATPase_P-typ_TM_dom_sf"/>
</dbReference>
<dbReference type="InterPro" id="IPR059000">
    <property type="entry name" value="ATPase_P-type_domA"/>
</dbReference>
<feature type="transmembrane region" description="Helical" evidence="11">
    <location>
        <begin position="271"/>
        <end position="292"/>
    </location>
</feature>
<evidence type="ECO:0000256" key="11">
    <source>
        <dbReference type="RuleBase" id="RU362081"/>
    </source>
</evidence>
<evidence type="ECO:0000313" key="14">
    <source>
        <dbReference type="Proteomes" id="UP000272490"/>
    </source>
</evidence>
<evidence type="ECO:0000256" key="10">
    <source>
        <dbReference type="ARBA" id="ARBA00049338"/>
    </source>
</evidence>
<keyword evidence="11" id="KW-0067">ATP-binding</keyword>
<evidence type="ECO:0000256" key="4">
    <source>
        <dbReference type="ARBA" id="ARBA00022692"/>
    </source>
</evidence>
<dbReference type="Gene3D" id="3.40.50.1000">
    <property type="entry name" value="HAD superfamily/HAD-like"/>
    <property type="match status" value="1"/>
</dbReference>
<dbReference type="Gene3D" id="3.40.1110.10">
    <property type="entry name" value="Calcium-transporting ATPase, cytoplasmic domain N"/>
    <property type="match status" value="1"/>
</dbReference>
<name>A0A3P3QV19_9FIRM</name>
<dbReference type="InterPro" id="IPR051014">
    <property type="entry name" value="Cation_Transport_ATPase_IB"/>
</dbReference>
<evidence type="ECO:0000256" key="7">
    <source>
        <dbReference type="ARBA" id="ARBA00022989"/>
    </source>
</evidence>
<dbReference type="SUPFAM" id="SSF56784">
    <property type="entry name" value="HAD-like"/>
    <property type="match status" value="1"/>
</dbReference>
<dbReference type="GO" id="GO:0046872">
    <property type="term" value="F:metal ion binding"/>
    <property type="evidence" value="ECO:0007669"/>
    <property type="project" value="UniProtKB-KW"/>
</dbReference>
<dbReference type="NCBIfam" id="TIGR01525">
    <property type="entry name" value="ATPase-IB_hvy"/>
    <property type="match status" value="1"/>
</dbReference>
<dbReference type="InterPro" id="IPR023214">
    <property type="entry name" value="HAD_sf"/>
</dbReference>
<dbReference type="GO" id="GO:0005524">
    <property type="term" value="F:ATP binding"/>
    <property type="evidence" value="ECO:0007669"/>
    <property type="project" value="UniProtKB-UniRule"/>
</dbReference>
<keyword evidence="3" id="KW-0104">Cadmium</keyword>
<evidence type="ECO:0000256" key="6">
    <source>
        <dbReference type="ARBA" id="ARBA00022967"/>
    </source>
</evidence>
<dbReference type="PRINTS" id="PR00941">
    <property type="entry name" value="CDATPASE"/>
</dbReference>
<feature type="transmembrane region" description="Helical" evidence="11">
    <location>
        <begin position="35"/>
        <end position="53"/>
    </location>
</feature>
<dbReference type="PANTHER" id="PTHR48085:SF5">
    <property type="entry name" value="CADMIUM_ZINC-TRANSPORTING ATPASE HMA4-RELATED"/>
    <property type="match status" value="1"/>
</dbReference>
<dbReference type="SFLD" id="SFLDG00002">
    <property type="entry name" value="C1.7:_P-type_atpase_like"/>
    <property type="match status" value="1"/>
</dbReference>
<proteinExistence type="inferred from homology"/>
<dbReference type="NCBIfam" id="TIGR01494">
    <property type="entry name" value="ATPase_P-type"/>
    <property type="match status" value="1"/>
</dbReference>
<feature type="transmembrane region" description="Helical" evidence="11">
    <location>
        <begin position="580"/>
        <end position="598"/>
    </location>
</feature>
<keyword evidence="4 11" id="KW-0812">Transmembrane</keyword>
<dbReference type="InterPro" id="IPR008250">
    <property type="entry name" value="ATPase_P-typ_transduc_dom_A_sf"/>
</dbReference>
<keyword evidence="11" id="KW-0547">Nucleotide-binding</keyword>
<reference evidence="13 14" key="1">
    <citation type="submission" date="2018-11" db="EMBL/GenBank/DDBJ databases">
        <title>Genome sequencing of Lachnoanaerobaculum sp. KCOM 2030 (= ChDC B114).</title>
        <authorList>
            <person name="Kook J.-K."/>
            <person name="Park S.-N."/>
            <person name="Lim Y.K."/>
        </authorList>
    </citation>
    <scope>NUCLEOTIDE SEQUENCE [LARGE SCALE GENOMIC DNA]</scope>
    <source>
        <strain evidence="13 14">KCOM 2030</strain>
    </source>
</reference>
<comment type="similarity">
    <text evidence="2 11">Belongs to the cation transport ATPase (P-type) (TC 3.A.3) family. Type IB subfamily.</text>
</comment>
<comment type="subcellular location">
    <subcellularLocation>
        <location evidence="1">Cell membrane</location>
        <topology evidence="1">Multi-pass membrane protein</topology>
    </subcellularLocation>
</comment>
<evidence type="ECO:0000256" key="1">
    <source>
        <dbReference type="ARBA" id="ARBA00004651"/>
    </source>
</evidence>
<dbReference type="PRINTS" id="PR00119">
    <property type="entry name" value="CATATPASE"/>
</dbReference>
<dbReference type="EC" id="7.2.2.21" evidence="9"/>
<dbReference type="InterPro" id="IPR023299">
    <property type="entry name" value="ATPase_P-typ_cyto_dom_N"/>
</dbReference>
<keyword evidence="7 11" id="KW-1133">Transmembrane helix</keyword>
<dbReference type="Pfam" id="PF00702">
    <property type="entry name" value="Hydrolase"/>
    <property type="match status" value="1"/>
</dbReference>
<feature type="transmembrane region" description="Helical" evidence="11">
    <location>
        <begin position="12"/>
        <end position="29"/>
    </location>
</feature>
<evidence type="ECO:0000256" key="3">
    <source>
        <dbReference type="ARBA" id="ARBA00022539"/>
    </source>
</evidence>
<keyword evidence="8 11" id="KW-0472">Membrane</keyword>
<feature type="domain" description="P-type ATPase A" evidence="12">
    <location>
        <begin position="121"/>
        <end position="220"/>
    </location>
</feature>
<evidence type="ECO:0000256" key="8">
    <source>
        <dbReference type="ARBA" id="ARBA00023136"/>
    </source>
</evidence>
<dbReference type="InterPro" id="IPR018303">
    <property type="entry name" value="ATPase_P-typ_P_site"/>
</dbReference>
<dbReference type="OrthoDB" id="9813266at2"/>
<dbReference type="SFLD" id="SFLDF00027">
    <property type="entry name" value="p-type_atpase"/>
    <property type="match status" value="1"/>
</dbReference>
<protein>
    <recommendedName>
        <fullName evidence="9">Cd(2+)-exporting ATPase</fullName>
        <ecNumber evidence="9">7.2.2.21</ecNumber>
    </recommendedName>
</protein>
<dbReference type="GO" id="GO:0005886">
    <property type="term" value="C:plasma membrane"/>
    <property type="evidence" value="ECO:0007669"/>
    <property type="project" value="UniProtKB-SubCell"/>
</dbReference>
<dbReference type="PROSITE" id="PS00154">
    <property type="entry name" value="ATPASE_E1_E2"/>
    <property type="match status" value="1"/>
</dbReference>
<keyword evidence="14" id="KW-1185">Reference proteome</keyword>
<keyword evidence="5 11" id="KW-0479">Metal-binding</keyword>
<dbReference type="SUPFAM" id="SSF81665">
    <property type="entry name" value="Calcium ATPase, transmembrane domain M"/>
    <property type="match status" value="1"/>
</dbReference>
<dbReference type="SFLD" id="SFLDS00003">
    <property type="entry name" value="Haloacid_Dehalogenase"/>
    <property type="match status" value="1"/>
</dbReference>
<dbReference type="InterPro" id="IPR044492">
    <property type="entry name" value="P_typ_ATPase_HD_dom"/>
</dbReference>
<dbReference type="FunFam" id="2.70.150.10:FF:000002">
    <property type="entry name" value="Copper-transporting ATPase 1, putative"/>
    <property type="match status" value="1"/>
</dbReference>